<keyword evidence="2" id="KW-1185">Reference proteome</keyword>
<organism evidence="1 2">
    <name type="scientific">Lasius platythorax</name>
    <dbReference type="NCBI Taxonomy" id="488582"/>
    <lineage>
        <taxon>Eukaryota</taxon>
        <taxon>Metazoa</taxon>
        <taxon>Ecdysozoa</taxon>
        <taxon>Arthropoda</taxon>
        <taxon>Hexapoda</taxon>
        <taxon>Insecta</taxon>
        <taxon>Pterygota</taxon>
        <taxon>Neoptera</taxon>
        <taxon>Endopterygota</taxon>
        <taxon>Hymenoptera</taxon>
        <taxon>Apocrita</taxon>
        <taxon>Aculeata</taxon>
        <taxon>Formicoidea</taxon>
        <taxon>Formicidae</taxon>
        <taxon>Formicinae</taxon>
        <taxon>Lasius</taxon>
        <taxon>Lasius</taxon>
    </lineage>
</organism>
<gene>
    <name evidence="1" type="ORF">LPLAT_LOCUS10841</name>
</gene>
<dbReference type="Proteomes" id="UP001497644">
    <property type="component" value="Chromosome 6"/>
</dbReference>
<reference evidence="1" key="1">
    <citation type="submission" date="2024-04" db="EMBL/GenBank/DDBJ databases">
        <authorList>
            <consortium name="Molecular Ecology Group"/>
        </authorList>
    </citation>
    <scope>NUCLEOTIDE SEQUENCE</scope>
</reference>
<protein>
    <submittedName>
        <fullName evidence="1">Uncharacterized protein</fullName>
    </submittedName>
</protein>
<evidence type="ECO:0000313" key="2">
    <source>
        <dbReference type="Proteomes" id="UP001497644"/>
    </source>
</evidence>
<dbReference type="EMBL" id="OZ034829">
    <property type="protein sequence ID" value="CAL1685307.1"/>
    <property type="molecule type" value="Genomic_DNA"/>
</dbReference>
<sequence length="87" mass="10205">MSQVCTTKMDHISTVLLFWTTIRPGYNCQSLRDTKLLDAYRQCYVFLKIEIIPILICYFKEDLNTKHLAKYLLFILTLRSLKGAKSL</sequence>
<proteinExistence type="predicted"/>
<evidence type="ECO:0000313" key="1">
    <source>
        <dbReference type="EMBL" id="CAL1685307.1"/>
    </source>
</evidence>
<name>A0AAV2NYG0_9HYME</name>
<dbReference type="AlphaFoldDB" id="A0AAV2NYG0"/>
<accession>A0AAV2NYG0</accession>